<gene>
    <name evidence="2" type="ORF">GCM10023205_70800</name>
</gene>
<keyword evidence="3" id="KW-1185">Reference proteome</keyword>
<dbReference type="Gene3D" id="3.40.50.150">
    <property type="entry name" value="Vaccinia Virus protein VP39"/>
    <property type="match status" value="1"/>
</dbReference>
<proteinExistence type="predicted"/>
<accession>A0ABP9I6N0</accession>
<feature type="region of interest" description="Disordered" evidence="1">
    <location>
        <begin position="149"/>
        <end position="206"/>
    </location>
</feature>
<comment type="caution">
    <text evidence="2">The sequence shown here is derived from an EMBL/GenBank/DDBJ whole genome shotgun (WGS) entry which is preliminary data.</text>
</comment>
<dbReference type="EMBL" id="BAABHS010000037">
    <property type="protein sequence ID" value="GAA4989504.1"/>
    <property type="molecule type" value="Genomic_DNA"/>
</dbReference>
<name>A0ABP9I6N0_9ACTN</name>
<organism evidence="2 3">
    <name type="scientific">Yinghuangia aomiensis</name>
    <dbReference type="NCBI Taxonomy" id="676205"/>
    <lineage>
        <taxon>Bacteria</taxon>
        <taxon>Bacillati</taxon>
        <taxon>Actinomycetota</taxon>
        <taxon>Actinomycetes</taxon>
        <taxon>Kitasatosporales</taxon>
        <taxon>Streptomycetaceae</taxon>
        <taxon>Yinghuangia</taxon>
    </lineage>
</organism>
<protein>
    <recommendedName>
        <fullName evidence="4">Class I SAM-dependent methyltransferase</fullName>
    </recommendedName>
</protein>
<reference evidence="3" key="1">
    <citation type="journal article" date="2019" name="Int. J. Syst. Evol. Microbiol.">
        <title>The Global Catalogue of Microorganisms (GCM) 10K type strain sequencing project: providing services to taxonomists for standard genome sequencing and annotation.</title>
        <authorList>
            <consortium name="The Broad Institute Genomics Platform"/>
            <consortium name="The Broad Institute Genome Sequencing Center for Infectious Disease"/>
            <person name="Wu L."/>
            <person name="Ma J."/>
        </authorList>
    </citation>
    <scope>NUCLEOTIDE SEQUENCE [LARGE SCALE GENOMIC DNA]</scope>
    <source>
        <strain evidence="3">JCM 17986</strain>
    </source>
</reference>
<evidence type="ECO:0000256" key="1">
    <source>
        <dbReference type="SAM" id="MobiDB-lite"/>
    </source>
</evidence>
<feature type="compositionally biased region" description="Basic and acidic residues" evidence="1">
    <location>
        <begin position="169"/>
        <end position="192"/>
    </location>
</feature>
<dbReference type="SUPFAM" id="SSF53335">
    <property type="entry name" value="S-adenosyl-L-methionine-dependent methyltransferases"/>
    <property type="match status" value="1"/>
</dbReference>
<evidence type="ECO:0008006" key="4">
    <source>
        <dbReference type="Google" id="ProtNLM"/>
    </source>
</evidence>
<sequence>MERVFDCLGGAQSAVGLAELANRAPERAGLLLHGSLDTLPDDTAYPVVVGIQVFQHGTRDQARGILAAALRRVAPGGLFCVRVNAVGTDIVRAHDVIGEHDDGSLTVRYRAGGHRADKAGLAVHFYSETELAELPADCEPVLPIRLTRRERPRSRAGAGRSGRPSCASPDDRRRPMTDRSPPEPPCCRDKSGLPRSRAATLPPQCW</sequence>
<dbReference type="InterPro" id="IPR029063">
    <property type="entry name" value="SAM-dependent_MTases_sf"/>
</dbReference>
<evidence type="ECO:0000313" key="3">
    <source>
        <dbReference type="Proteomes" id="UP001500466"/>
    </source>
</evidence>
<feature type="compositionally biased region" description="Low complexity" evidence="1">
    <location>
        <begin position="155"/>
        <end position="165"/>
    </location>
</feature>
<evidence type="ECO:0000313" key="2">
    <source>
        <dbReference type="EMBL" id="GAA4989504.1"/>
    </source>
</evidence>
<dbReference type="Proteomes" id="UP001500466">
    <property type="component" value="Unassembled WGS sequence"/>
</dbReference>